<reference evidence="3" key="1">
    <citation type="journal article" date="2019" name="Int. J. Syst. Evol. Microbiol.">
        <title>The Global Catalogue of Microorganisms (GCM) 10K type strain sequencing project: providing services to taxonomists for standard genome sequencing and annotation.</title>
        <authorList>
            <consortium name="The Broad Institute Genomics Platform"/>
            <consortium name="The Broad Institute Genome Sequencing Center for Infectious Disease"/>
            <person name="Wu L."/>
            <person name="Ma J."/>
        </authorList>
    </citation>
    <scope>NUCLEOTIDE SEQUENCE [LARGE SCALE GENOMIC DNA]</scope>
    <source>
        <strain evidence="3">JCM 17805</strain>
    </source>
</reference>
<gene>
    <name evidence="2" type="ORF">GCM10023116_42710</name>
</gene>
<dbReference type="InterPro" id="IPR036061">
    <property type="entry name" value="CheW-like_dom_sf"/>
</dbReference>
<protein>
    <submittedName>
        <fullName evidence="2">Chemotaxis protein CheW</fullName>
    </submittedName>
</protein>
<keyword evidence="3" id="KW-1185">Reference proteome</keyword>
<dbReference type="Pfam" id="PF01584">
    <property type="entry name" value="CheW"/>
    <property type="match status" value="1"/>
</dbReference>
<dbReference type="SMART" id="SM00260">
    <property type="entry name" value="CheW"/>
    <property type="match status" value="1"/>
</dbReference>
<evidence type="ECO:0000313" key="3">
    <source>
        <dbReference type="Proteomes" id="UP001500604"/>
    </source>
</evidence>
<evidence type="ECO:0000259" key="1">
    <source>
        <dbReference type="PROSITE" id="PS50851"/>
    </source>
</evidence>
<dbReference type="SUPFAM" id="SSF50341">
    <property type="entry name" value="CheW-like"/>
    <property type="match status" value="1"/>
</dbReference>
<dbReference type="InterPro" id="IPR002545">
    <property type="entry name" value="CheW-lke_dom"/>
</dbReference>
<organism evidence="2 3">
    <name type="scientific">Kistimonas scapharcae</name>
    <dbReference type="NCBI Taxonomy" id="1036133"/>
    <lineage>
        <taxon>Bacteria</taxon>
        <taxon>Pseudomonadati</taxon>
        <taxon>Pseudomonadota</taxon>
        <taxon>Gammaproteobacteria</taxon>
        <taxon>Oceanospirillales</taxon>
        <taxon>Endozoicomonadaceae</taxon>
        <taxon>Kistimonas</taxon>
    </lineage>
</organism>
<dbReference type="PROSITE" id="PS50851">
    <property type="entry name" value="CHEW"/>
    <property type="match status" value="1"/>
</dbReference>
<accession>A0ABP8V7Y5</accession>
<sequence>MSHSQETLSALLIPMSGSALLVPSAALAEMIPFSTLEGLEEGPEWLLGRISWRDQTIPVVSFERANGEALPEGRDNARFAIMNRVSEKGDLCFYALVVQGIPHPLSVVPADISHRDKEPGQYEKACVIVHGTPAVIPDLDGIEAGIDEAMAVSS</sequence>
<dbReference type="EMBL" id="BAABFL010000467">
    <property type="protein sequence ID" value="GAA4651987.1"/>
    <property type="molecule type" value="Genomic_DNA"/>
</dbReference>
<name>A0ABP8V7Y5_9GAMM</name>
<dbReference type="RefSeq" id="WP_345198474.1">
    <property type="nucleotide sequence ID" value="NZ_BAABFL010000467.1"/>
</dbReference>
<evidence type="ECO:0000313" key="2">
    <source>
        <dbReference type="EMBL" id="GAA4651987.1"/>
    </source>
</evidence>
<feature type="domain" description="CheW-like" evidence="1">
    <location>
        <begin position="7"/>
        <end position="148"/>
    </location>
</feature>
<comment type="caution">
    <text evidence="2">The sequence shown here is derived from an EMBL/GenBank/DDBJ whole genome shotgun (WGS) entry which is preliminary data.</text>
</comment>
<proteinExistence type="predicted"/>
<dbReference type="Proteomes" id="UP001500604">
    <property type="component" value="Unassembled WGS sequence"/>
</dbReference>